<reference evidence="8" key="1">
    <citation type="submission" date="2022-10" db="EMBL/GenBank/DDBJ databases">
        <title>Luteolibacter sp. GHJ8, whole genome shotgun sequencing project.</title>
        <authorList>
            <person name="Zhao G."/>
            <person name="Shen L."/>
        </authorList>
    </citation>
    <scope>NUCLEOTIDE SEQUENCE</scope>
    <source>
        <strain evidence="8">GHJ8</strain>
    </source>
</reference>
<evidence type="ECO:0000256" key="6">
    <source>
        <dbReference type="ARBA" id="ARBA00023136"/>
    </source>
</evidence>
<dbReference type="InterPro" id="IPR051907">
    <property type="entry name" value="DoxX-like_oxidoreductase"/>
</dbReference>
<keyword evidence="4 7" id="KW-0812">Transmembrane</keyword>
<keyword evidence="9" id="KW-1185">Reference proteome</keyword>
<feature type="transmembrane region" description="Helical" evidence="7">
    <location>
        <begin position="12"/>
        <end position="32"/>
    </location>
</feature>
<dbReference type="RefSeq" id="WP_264514788.1">
    <property type="nucleotide sequence ID" value="NZ_JAPDDR010000008.1"/>
</dbReference>
<gene>
    <name evidence="8" type="ORF">OJ996_16790</name>
</gene>
<keyword evidence="3" id="KW-1003">Cell membrane</keyword>
<sequence>MKSFLQLKFIPLNPSIGLLLLRVWLGGSMIGLHGWSKLQKLLDGDRIGDPIGIGPVPTLILAVFTELILSAFLVLGFLTRFSALMLACTMAIAWAVSHKMALSGPGNGELAFIYLAGFLAILLCGGGKYGIEKS</sequence>
<feature type="transmembrane region" description="Helical" evidence="7">
    <location>
        <begin position="52"/>
        <end position="74"/>
    </location>
</feature>
<dbReference type="Proteomes" id="UP001165653">
    <property type="component" value="Unassembled WGS sequence"/>
</dbReference>
<comment type="similarity">
    <text evidence="2">Belongs to the DoxX family.</text>
</comment>
<evidence type="ECO:0000256" key="3">
    <source>
        <dbReference type="ARBA" id="ARBA00022475"/>
    </source>
</evidence>
<dbReference type="PANTHER" id="PTHR33452">
    <property type="entry name" value="OXIDOREDUCTASE CATD-RELATED"/>
    <property type="match status" value="1"/>
</dbReference>
<accession>A0ABT3G5V8</accession>
<feature type="transmembrane region" description="Helical" evidence="7">
    <location>
        <begin position="81"/>
        <end position="98"/>
    </location>
</feature>
<name>A0ABT3G5V8_9BACT</name>
<keyword evidence="5 7" id="KW-1133">Transmembrane helix</keyword>
<evidence type="ECO:0000313" key="8">
    <source>
        <dbReference type="EMBL" id="MCW1915246.1"/>
    </source>
</evidence>
<evidence type="ECO:0000256" key="2">
    <source>
        <dbReference type="ARBA" id="ARBA00006679"/>
    </source>
</evidence>
<evidence type="ECO:0000313" key="9">
    <source>
        <dbReference type="Proteomes" id="UP001165653"/>
    </source>
</evidence>
<protein>
    <submittedName>
        <fullName evidence="8">DoxX family protein</fullName>
    </submittedName>
</protein>
<dbReference type="InterPro" id="IPR032808">
    <property type="entry name" value="DoxX"/>
</dbReference>
<dbReference type="Pfam" id="PF07681">
    <property type="entry name" value="DoxX"/>
    <property type="match status" value="1"/>
</dbReference>
<evidence type="ECO:0000256" key="7">
    <source>
        <dbReference type="SAM" id="Phobius"/>
    </source>
</evidence>
<feature type="transmembrane region" description="Helical" evidence="7">
    <location>
        <begin position="110"/>
        <end position="131"/>
    </location>
</feature>
<organism evidence="8 9">
    <name type="scientific">Luteolibacter rhizosphaerae</name>
    <dbReference type="NCBI Taxonomy" id="2989719"/>
    <lineage>
        <taxon>Bacteria</taxon>
        <taxon>Pseudomonadati</taxon>
        <taxon>Verrucomicrobiota</taxon>
        <taxon>Verrucomicrobiia</taxon>
        <taxon>Verrucomicrobiales</taxon>
        <taxon>Verrucomicrobiaceae</taxon>
        <taxon>Luteolibacter</taxon>
    </lineage>
</organism>
<comment type="subcellular location">
    <subcellularLocation>
        <location evidence="1">Cell membrane</location>
        <topology evidence="1">Multi-pass membrane protein</topology>
    </subcellularLocation>
</comment>
<evidence type="ECO:0000256" key="4">
    <source>
        <dbReference type="ARBA" id="ARBA00022692"/>
    </source>
</evidence>
<evidence type="ECO:0000256" key="5">
    <source>
        <dbReference type="ARBA" id="ARBA00022989"/>
    </source>
</evidence>
<evidence type="ECO:0000256" key="1">
    <source>
        <dbReference type="ARBA" id="ARBA00004651"/>
    </source>
</evidence>
<proteinExistence type="inferred from homology"/>
<keyword evidence="6 7" id="KW-0472">Membrane</keyword>
<dbReference type="PANTHER" id="PTHR33452:SF1">
    <property type="entry name" value="INNER MEMBRANE PROTEIN YPHA-RELATED"/>
    <property type="match status" value="1"/>
</dbReference>
<comment type="caution">
    <text evidence="8">The sequence shown here is derived from an EMBL/GenBank/DDBJ whole genome shotgun (WGS) entry which is preliminary data.</text>
</comment>
<dbReference type="EMBL" id="JAPDDR010000008">
    <property type="protein sequence ID" value="MCW1915246.1"/>
    <property type="molecule type" value="Genomic_DNA"/>
</dbReference>